<dbReference type="GO" id="GO:0030148">
    <property type="term" value="P:sphingolipid biosynthetic process"/>
    <property type="evidence" value="ECO:0007669"/>
    <property type="project" value="TreeGrafter"/>
</dbReference>
<keyword evidence="4 6" id="KW-0472">Membrane</keyword>
<organism evidence="8 9">
    <name type="scientific">Brettanomyces naardenensis</name>
    <name type="common">Yeast</name>
    <dbReference type="NCBI Taxonomy" id="13370"/>
    <lineage>
        <taxon>Eukaryota</taxon>
        <taxon>Fungi</taxon>
        <taxon>Dikarya</taxon>
        <taxon>Ascomycota</taxon>
        <taxon>Saccharomycotina</taxon>
        <taxon>Pichiomycetes</taxon>
        <taxon>Pichiales</taxon>
        <taxon>Pichiaceae</taxon>
        <taxon>Brettanomyces</taxon>
    </lineage>
</organism>
<accession>A0A448YNK4</accession>
<feature type="transmembrane region" description="Helical" evidence="6">
    <location>
        <begin position="125"/>
        <end position="147"/>
    </location>
</feature>
<dbReference type="SMART" id="SM00014">
    <property type="entry name" value="acidPPc"/>
    <property type="match status" value="1"/>
</dbReference>
<dbReference type="PANTHER" id="PTHR31310:SF11">
    <property type="entry name" value="INOSITOL PHOSPHORYLCERAMIDE SYNTHASE CATALYTIC SUBUNIT AUR1"/>
    <property type="match status" value="1"/>
</dbReference>
<dbReference type="SUPFAM" id="SSF48317">
    <property type="entry name" value="Acid phosphatase/Vanadium-dependent haloperoxidase"/>
    <property type="match status" value="1"/>
</dbReference>
<evidence type="ECO:0000313" key="9">
    <source>
        <dbReference type="Proteomes" id="UP000290900"/>
    </source>
</evidence>
<reference evidence="8 9" key="1">
    <citation type="submission" date="2018-12" db="EMBL/GenBank/DDBJ databases">
        <authorList>
            <person name="Tiukova I."/>
            <person name="Dainat J."/>
        </authorList>
    </citation>
    <scope>NUCLEOTIDE SEQUENCE [LARGE SCALE GENOMIC DNA]</scope>
</reference>
<keyword evidence="2 6" id="KW-0812">Transmembrane</keyword>
<feature type="region of interest" description="Disordered" evidence="5">
    <location>
        <begin position="427"/>
        <end position="447"/>
    </location>
</feature>
<dbReference type="PANTHER" id="PTHR31310">
    <property type="match status" value="1"/>
</dbReference>
<evidence type="ECO:0000259" key="7">
    <source>
        <dbReference type="SMART" id="SM00014"/>
    </source>
</evidence>
<dbReference type="GO" id="GO:0070916">
    <property type="term" value="C:inositol phosphoceramide synthase complex"/>
    <property type="evidence" value="ECO:0007669"/>
    <property type="project" value="TreeGrafter"/>
</dbReference>
<dbReference type="GO" id="GO:0016020">
    <property type="term" value="C:membrane"/>
    <property type="evidence" value="ECO:0007669"/>
    <property type="project" value="UniProtKB-SubCell"/>
</dbReference>
<evidence type="ECO:0000256" key="4">
    <source>
        <dbReference type="ARBA" id="ARBA00023136"/>
    </source>
</evidence>
<feature type="domain" description="Phosphatidic acid phosphatase type 2/haloperoxidase" evidence="7">
    <location>
        <begin position="256"/>
        <end position="393"/>
    </location>
</feature>
<feature type="transmembrane region" description="Helical" evidence="6">
    <location>
        <begin position="154"/>
        <end position="182"/>
    </location>
</feature>
<name>A0A448YNK4_BRENA</name>
<dbReference type="EMBL" id="CAACVR010000023">
    <property type="protein sequence ID" value="VEU22466.1"/>
    <property type="molecule type" value="Genomic_DNA"/>
</dbReference>
<dbReference type="Proteomes" id="UP000290900">
    <property type="component" value="Unassembled WGS sequence"/>
</dbReference>
<comment type="subcellular location">
    <subcellularLocation>
        <location evidence="1">Membrane</location>
        <topology evidence="1">Multi-pass membrane protein</topology>
    </subcellularLocation>
</comment>
<dbReference type="InterPro" id="IPR052185">
    <property type="entry name" value="IPC_Synthase-Related"/>
</dbReference>
<sequence>MITTTTTRLGSSPIAAPFIRMTSFDDERPLPEDSNGKSALAPSKFQIPKTHFAGIPSPVDEVLEVPESNSKRIEYHTGFFLANIILRLYDEFKEASQLNNQRVLLHSGFRPTLKRFRHMSPGLKANAFVCGSVFLFVLYILPLSIFGKLCLASALMLAVTVPILSQFFFYSMPVLAWVFLYFSAPTVPESWRPPISVKILPAIENILYGDNLSDILAASHNTFLDLLAWLPYGIVHFAGPFVVAALVWLFGPPTALRSFAWSFGYLNLAGVMIQQLSPTAPPWYKNLYGLAAAHYGMKGSPGGLARIDELFGISLYTSNFSNSPLIFGAFPSLHSGCSTMSALWLSYLFPKYRVYFIGYVCWLWWSTMYLTHHYFFDLTAGTALAVTFFYAVRLTALPLRNPSCWCRFNYTQLKYYDMFADDPLKGTGDQSEIEIDDEPDLDGSDNSDFSIIAEPIIETV</sequence>
<feature type="transmembrane region" description="Helical" evidence="6">
    <location>
        <begin position="325"/>
        <end position="345"/>
    </location>
</feature>
<protein>
    <submittedName>
        <fullName evidence="8">DEKNAAC103469</fullName>
    </submittedName>
</protein>
<proteinExistence type="predicted"/>
<evidence type="ECO:0000256" key="5">
    <source>
        <dbReference type="SAM" id="MobiDB-lite"/>
    </source>
</evidence>
<dbReference type="InParanoid" id="A0A448YNK4"/>
<dbReference type="Pfam" id="PF14378">
    <property type="entry name" value="PAP2_3"/>
    <property type="match status" value="1"/>
</dbReference>
<evidence type="ECO:0000256" key="2">
    <source>
        <dbReference type="ARBA" id="ARBA00022692"/>
    </source>
</evidence>
<dbReference type="InterPro" id="IPR036938">
    <property type="entry name" value="PAP2/HPO_sf"/>
</dbReference>
<dbReference type="FunCoup" id="A0A448YNK4">
    <property type="interactions" value="51"/>
</dbReference>
<dbReference type="OrthoDB" id="5784at2759"/>
<feature type="transmembrane region" description="Helical" evidence="6">
    <location>
        <begin position="374"/>
        <end position="392"/>
    </location>
</feature>
<keyword evidence="9" id="KW-1185">Reference proteome</keyword>
<dbReference type="InterPro" id="IPR000326">
    <property type="entry name" value="PAP2/HPO"/>
</dbReference>
<dbReference type="CDD" id="cd03386">
    <property type="entry name" value="PAP2_Aur1_like"/>
    <property type="match status" value="1"/>
</dbReference>
<dbReference type="STRING" id="13370.A0A448YNK4"/>
<dbReference type="AlphaFoldDB" id="A0A448YNK4"/>
<feature type="transmembrane region" description="Helical" evidence="6">
    <location>
        <begin position="352"/>
        <end position="368"/>
    </location>
</feature>
<dbReference type="InterPro" id="IPR026841">
    <property type="entry name" value="Aur1/Ipt1"/>
</dbReference>
<dbReference type="GO" id="GO:0006676">
    <property type="term" value="P:mannosyl diphosphorylinositol ceramide metabolic process"/>
    <property type="evidence" value="ECO:0007669"/>
    <property type="project" value="TreeGrafter"/>
</dbReference>
<gene>
    <name evidence="8" type="ORF">BRENAR_LOCUS3197</name>
</gene>
<evidence type="ECO:0000313" key="8">
    <source>
        <dbReference type="EMBL" id="VEU22466.1"/>
    </source>
</evidence>
<evidence type="ECO:0000256" key="3">
    <source>
        <dbReference type="ARBA" id="ARBA00022989"/>
    </source>
</evidence>
<evidence type="ECO:0000256" key="6">
    <source>
        <dbReference type="SAM" id="Phobius"/>
    </source>
</evidence>
<feature type="transmembrane region" description="Helical" evidence="6">
    <location>
        <begin position="258"/>
        <end position="277"/>
    </location>
</feature>
<evidence type="ECO:0000256" key="1">
    <source>
        <dbReference type="ARBA" id="ARBA00004141"/>
    </source>
</evidence>
<feature type="transmembrane region" description="Helical" evidence="6">
    <location>
        <begin position="229"/>
        <end position="251"/>
    </location>
</feature>
<keyword evidence="3 6" id="KW-1133">Transmembrane helix</keyword>
<feature type="compositionally biased region" description="Acidic residues" evidence="5">
    <location>
        <begin position="431"/>
        <end position="445"/>
    </location>
</feature>